<evidence type="ECO:0000256" key="1">
    <source>
        <dbReference type="SAM" id="SignalP"/>
    </source>
</evidence>
<reference evidence="2" key="4">
    <citation type="submission" date="2024-03" db="EMBL/GenBank/DDBJ databases">
        <title>Improved genome assembly of Candida auris strain B8441 and annotation of B11205.</title>
        <authorList>
            <person name="Cauldron N.C."/>
            <person name="Shea T."/>
            <person name="Cuomo C.A."/>
        </authorList>
    </citation>
    <scope>NUCLEOTIDE SEQUENCE</scope>
    <source>
        <strain evidence="2">B8441</strain>
    </source>
</reference>
<dbReference type="VEuPathDB" id="FungiDB:CJJ07_001617"/>
<dbReference type="Proteomes" id="UP000230249">
    <property type="component" value="Unassembled WGS sequence"/>
</dbReference>
<reference evidence="3" key="2">
    <citation type="submission" date="2017-11" db="EMBL/GenBank/DDBJ databases">
        <title>Candida auris genome assembly and annotation.</title>
        <authorList>
            <person name="Munoz J.F."/>
            <person name="Gade L.G."/>
            <person name="Chow N.A."/>
            <person name="Litvintseva A.P."/>
            <person name="Loparev V.N."/>
            <person name="Cuomo C.A."/>
        </authorList>
    </citation>
    <scope>NUCLEOTIDE SEQUENCE</scope>
    <source>
        <strain evidence="3">B8441</strain>
    </source>
</reference>
<dbReference type="VEuPathDB" id="FungiDB:CJI97_000267"/>
<feature type="chain" id="PRO_5013574391" evidence="1">
    <location>
        <begin position="26"/>
        <end position="324"/>
    </location>
</feature>
<accession>A0A2H1A8A3</accession>
<name>A0A2H1A8A3_CANAR</name>
<evidence type="ECO:0000313" key="3">
    <source>
        <dbReference type="EMBL" id="PIS58812.1"/>
    </source>
</evidence>
<dbReference type="EMBL" id="PEKT02000001">
    <property type="protein sequence ID" value="PIS58812.1"/>
    <property type="molecule type" value="Genomic_DNA"/>
</dbReference>
<keyword evidence="1" id="KW-0732">Signal</keyword>
<organism evidence="3">
    <name type="scientific">Candidozyma auris</name>
    <name type="common">Yeast</name>
    <name type="synonym">Candida auris</name>
    <dbReference type="NCBI Taxonomy" id="498019"/>
    <lineage>
        <taxon>Eukaryota</taxon>
        <taxon>Fungi</taxon>
        <taxon>Dikarya</taxon>
        <taxon>Ascomycota</taxon>
        <taxon>Saccharomycotina</taxon>
        <taxon>Pichiomycetes</taxon>
        <taxon>Metschnikowiaceae</taxon>
        <taxon>Candidozyma</taxon>
    </lineage>
</organism>
<reference evidence="2 4" key="3">
    <citation type="journal article" date="2018" name="Nat. Commun.">
        <title>Genomic insights into multidrug-resistance, mating and virulence in Candida auris and related emerging species.</title>
        <authorList>
            <person name="Munoz J.F."/>
            <person name="Gade L."/>
            <person name="Chow N.A."/>
            <person name="Loparev V.N."/>
            <person name="Juieng P."/>
            <person name="Berkow E.L."/>
            <person name="Farrer R.A."/>
            <person name="Litvintseva A.P."/>
            <person name="Cuomo C.A."/>
        </authorList>
    </citation>
    <scope>GENOME REANNOTATION</scope>
    <source>
        <strain evidence="2 4">B8441</strain>
    </source>
</reference>
<proteinExistence type="predicted"/>
<dbReference type="OMA" id="TEDYIGY"/>
<dbReference type="VEuPathDB" id="FungiDB:B9J08_000266"/>
<comment type="caution">
    <text evidence="3">The sequence shown here is derived from an EMBL/GenBank/DDBJ whole genome shotgun (WGS) entry which is preliminary data.</text>
</comment>
<dbReference type="VEuPathDB" id="FungiDB:QG37_02518"/>
<keyword evidence="4" id="KW-1185">Reference proteome</keyword>
<protein>
    <submittedName>
        <fullName evidence="3">Uncharacterized protein</fullName>
    </submittedName>
</protein>
<dbReference type="EMBL" id="PEKT03000002">
    <property type="protein sequence ID" value="KAK8440926.1"/>
    <property type="molecule type" value="Genomic_DNA"/>
</dbReference>
<gene>
    <name evidence="3" type="ORF">B9J08_000266</name>
    <name evidence="2" type="ORF">B9J08_02225</name>
</gene>
<dbReference type="AlphaFoldDB" id="A0A2H1A8A3"/>
<evidence type="ECO:0000313" key="2">
    <source>
        <dbReference type="EMBL" id="KAK8440926.1"/>
    </source>
</evidence>
<dbReference type="VEuPathDB" id="FungiDB:CJI96_0000992"/>
<feature type="signal peptide" evidence="1">
    <location>
        <begin position="1"/>
        <end position="25"/>
    </location>
</feature>
<evidence type="ECO:0000313" key="4">
    <source>
        <dbReference type="Proteomes" id="UP000230249"/>
    </source>
</evidence>
<dbReference type="VEuPathDB" id="FungiDB:CJJ09_002238"/>
<sequence length="324" mass="35586">MFSNPTNPKMKLSLLFASVAAAAQTFQITVVRSGTPYQGGMLGASSEKVVYGGGSEIQWVLNDDGSLADKNSEKYVAVEDGWLVLSDTAQKSFSLNADRLAYNDAPSFGICPDDQDGVQFNGTCSNYTGVALQAISKKFTLDYHPDGIQFPGKPTSTSEQGPSSVTNFDNSSTLRTTIAKRDFGNGGGVISATFSTPPRQKGTDYLLMTAKSRGWLWHWSTLKKVDSHPEVFSVSRNEGKEVRFSFEENGVMYDMDGKRLIVRENGEFGEVKEGEEPSTGFSQDGVLLLYKGDPWFYACQKAEDELYVYKTKKDGCTAINFHLF</sequence>
<reference evidence="3 4" key="1">
    <citation type="journal article" date="2017" name="Clin. Infect. Dis.">
        <title>Simultaneous emergence of multidrug-resistant Candida auris on 3 continents confirmed by whole-genome sequencing and epidemiological analyses.</title>
        <authorList>
            <person name="Lockhart S.R."/>
            <person name="Etienne K.A."/>
            <person name="Vallabhaneni S."/>
            <person name="Farooqi J."/>
            <person name="Chowdhary A."/>
            <person name="Govender N.P."/>
            <person name="Colombo A.L."/>
            <person name="Calvo B."/>
            <person name="Cuomo C.A."/>
            <person name="Desjardins C.A."/>
            <person name="Berkow E.L."/>
            <person name="Castanheira M."/>
            <person name="Magobo R.E."/>
            <person name="Jabeen K."/>
            <person name="Asghar R.J."/>
            <person name="Meis J.F."/>
            <person name="Jackson B."/>
            <person name="Chiller T."/>
            <person name="Litvintseva A.P."/>
        </authorList>
    </citation>
    <scope>NUCLEOTIDE SEQUENCE [LARGE SCALE GENOMIC DNA]</scope>
    <source>
        <strain evidence="3 4">B8441</strain>
    </source>
</reference>